<gene>
    <name evidence="1" type="ORF">FRX57_02620</name>
</gene>
<evidence type="ECO:0000313" key="1">
    <source>
        <dbReference type="EMBL" id="TWS99284.1"/>
    </source>
</evidence>
<name>A0A5C5SEH6_9STRE</name>
<protein>
    <submittedName>
        <fullName evidence="1">Hydratase</fullName>
    </submittedName>
</protein>
<reference evidence="1 2" key="1">
    <citation type="submission" date="2019-08" db="EMBL/GenBank/DDBJ databases">
        <authorList>
            <person name="Lei W."/>
        </authorList>
    </citation>
    <scope>NUCLEOTIDE SEQUENCE [LARGE SCALE GENOMIC DNA]</scope>
    <source>
        <strain evidence="1 2">CCUG 66496</strain>
    </source>
</reference>
<dbReference type="PANTHER" id="PTHR30143:SF0">
    <property type="entry name" value="2-KETO-4-PENTENOATE HYDRATASE"/>
    <property type="match status" value="1"/>
</dbReference>
<proteinExistence type="predicted"/>
<dbReference type="InterPro" id="IPR036663">
    <property type="entry name" value="Fumarylacetoacetase_C_sf"/>
</dbReference>
<dbReference type="Proteomes" id="UP000317430">
    <property type="component" value="Unassembled WGS sequence"/>
</dbReference>
<evidence type="ECO:0000313" key="2">
    <source>
        <dbReference type="Proteomes" id="UP000317430"/>
    </source>
</evidence>
<dbReference type="PANTHER" id="PTHR30143">
    <property type="entry name" value="ACID HYDRATASE"/>
    <property type="match status" value="1"/>
</dbReference>
<dbReference type="Gene3D" id="3.90.850.10">
    <property type="entry name" value="Fumarylacetoacetase-like, C-terminal domain"/>
    <property type="match status" value="1"/>
</dbReference>
<dbReference type="EMBL" id="VOHL01000001">
    <property type="protein sequence ID" value="TWS99284.1"/>
    <property type="molecule type" value="Genomic_DNA"/>
</dbReference>
<sequence length="248" mass="27044">MTSVEKLYQAYKTNSPLPLGLVEAKTKEEAYAVQDAVLALKEADGEVLKGYKISLTSQKTQDLFASDSPLYGGMTDVTVKSTYSLSQYNQPLLELELVFLTDEELLPTDSLEELMAKCRVAPGLEVPDARYADWFPHTSLYEVIADGAVNGGVAYGKAQKLTLEDIADISGQLFFNGDLVTEGRSTEVLGHPINSLKWLVDTLDQHGKTLPAGMFVSSGTFVMPVKLEVGTYKAVYDTVGEVELTVTE</sequence>
<dbReference type="SUPFAM" id="SSF56529">
    <property type="entry name" value="FAH"/>
    <property type="match status" value="1"/>
</dbReference>
<dbReference type="OrthoDB" id="9792137at2"/>
<accession>A0A5C5SEH6</accession>
<keyword evidence="2" id="KW-1185">Reference proteome</keyword>
<dbReference type="AlphaFoldDB" id="A0A5C5SEH6"/>
<comment type="caution">
    <text evidence="1">The sequence shown here is derived from an EMBL/GenBank/DDBJ whole genome shotgun (WGS) entry which is preliminary data.</text>
</comment>
<dbReference type="GO" id="GO:0008684">
    <property type="term" value="F:2-oxopent-4-enoate hydratase activity"/>
    <property type="evidence" value="ECO:0007669"/>
    <property type="project" value="TreeGrafter"/>
</dbReference>
<dbReference type="GO" id="GO:0005737">
    <property type="term" value="C:cytoplasm"/>
    <property type="evidence" value="ECO:0007669"/>
    <property type="project" value="TreeGrafter"/>
</dbReference>
<dbReference type="InterPro" id="IPR050772">
    <property type="entry name" value="Hydratase-Decarb/MhpD_sf"/>
</dbReference>
<organism evidence="1 2">
    <name type="scientific">Streptococcus cuniculipharyngis</name>
    <dbReference type="NCBI Taxonomy" id="1562651"/>
    <lineage>
        <taxon>Bacteria</taxon>
        <taxon>Bacillati</taxon>
        <taxon>Bacillota</taxon>
        <taxon>Bacilli</taxon>
        <taxon>Lactobacillales</taxon>
        <taxon>Streptococcaceae</taxon>
        <taxon>Streptococcus</taxon>
    </lineage>
</organism>